<accession>A0A417Z5V0</accession>
<dbReference type="Proteomes" id="UP000285376">
    <property type="component" value="Unassembled WGS sequence"/>
</dbReference>
<dbReference type="EMBL" id="QWLM01000007">
    <property type="protein sequence ID" value="RHW45917.1"/>
    <property type="molecule type" value="Genomic_DNA"/>
</dbReference>
<comment type="similarity">
    <text evidence="1">Belongs to the cytidine and deoxycytidylate deaminase family.</text>
</comment>
<name>A0A417Z5V0_9MICO</name>
<dbReference type="Pfam" id="PF00383">
    <property type="entry name" value="dCMP_cyt_deam_1"/>
    <property type="match status" value="1"/>
</dbReference>
<proteinExistence type="inferred from homology"/>
<dbReference type="PANTHER" id="PTHR11644:SF2">
    <property type="entry name" value="CYTIDINE DEAMINASE"/>
    <property type="match status" value="1"/>
</dbReference>
<comment type="caution">
    <text evidence="3">The sequence shown here is derived from an EMBL/GenBank/DDBJ whole genome shotgun (WGS) entry which is preliminary data.</text>
</comment>
<dbReference type="GO" id="GO:0004126">
    <property type="term" value="F:cytidine deaminase activity"/>
    <property type="evidence" value="ECO:0007669"/>
    <property type="project" value="UniProtKB-EC"/>
</dbReference>
<dbReference type="SUPFAM" id="SSF53927">
    <property type="entry name" value="Cytidine deaminase-like"/>
    <property type="match status" value="1"/>
</dbReference>
<dbReference type="EC" id="3.5.4.5" evidence="3"/>
<dbReference type="GO" id="GO:0072527">
    <property type="term" value="P:pyrimidine-containing compound metabolic process"/>
    <property type="evidence" value="ECO:0007669"/>
    <property type="project" value="UniProtKB-ARBA"/>
</dbReference>
<dbReference type="GO" id="GO:0008270">
    <property type="term" value="F:zinc ion binding"/>
    <property type="evidence" value="ECO:0007669"/>
    <property type="project" value="TreeGrafter"/>
</dbReference>
<evidence type="ECO:0000313" key="3">
    <source>
        <dbReference type="EMBL" id="RHW45917.1"/>
    </source>
</evidence>
<dbReference type="InterPro" id="IPR002125">
    <property type="entry name" value="CMP_dCMP_dom"/>
</dbReference>
<dbReference type="NCBIfam" id="NF004064">
    <property type="entry name" value="PRK05578.1"/>
    <property type="match status" value="1"/>
</dbReference>
<feature type="domain" description="CMP/dCMP-type deaminase" evidence="2">
    <location>
        <begin position="8"/>
        <end position="145"/>
    </location>
</feature>
<dbReference type="GO" id="GO:0055086">
    <property type="term" value="P:nucleobase-containing small molecule metabolic process"/>
    <property type="evidence" value="ECO:0007669"/>
    <property type="project" value="UniProtKB-ARBA"/>
</dbReference>
<dbReference type="GO" id="GO:0005829">
    <property type="term" value="C:cytosol"/>
    <property type="evidence" value="ECO:0007669"/>
    <property type="project" value="TreeGrafter"/>
</dbReference>
<dbReference type="PROSITE" id="PS51747">
    <property type="entry name" value="CYT_DCMP_DEAMINASES_2"/>
    <property type="match status" value="1"/>
</dbReference>
<organism evidence="3 4">
    <name type="scientific">Dermacoccus abyssi</name>
    <dbReference type="NCBI Taxonomy" id="322596"/>
    <lineage>
        <taxon>Bacteria</taxon>
        <taxon>Bacillati</taxon>
        <taxon>Actinomycetota</taxon>
        <taxon>Actinomycetes</taxon>
        <taxon>Micrococcales</taxon>
        <taxon>Dermacoccaceae</taxon>
        <taxon>Dermacoccus</taxon>
    </lineage>
</organism>
<evidence type="ECO:0000259" key="2">
    <source>
        <dbReference type="PROSITE" id="PS51747"/>
    </source>
</evidence>
<dbReference type="InterPro" id="IPR016193">
    <property type="entry name" value="Cytidine_deaminase-like"/>
</dbReference>
<keyword evidence="3" id="KW-0378">Hydrolase</keyword>
<dbReference type="Gene3D" id="3.40.140.10">
    <property type="entry name" value="Cytidine Deaminase, domain 2"/>
    <property type="match status" value="1"/>
</dbReference>
<dbReference type="PANTHER" id="PTHR11644">
    <property type="entry name" value="CYTIDINE DEAMINASE"/>
    <property type="match status" value="1"/>
</dbReference>
<evidence type="ECO:0000256" key="1">
    <source>
        <dbReference type="ARBA" id="ARBA00006576"/>
    </source>
</evidence>
<gene>
    <name evidence="3" type="ORF">D1832_07925</name>
</gene>
<evidence type="ECO:0000313" key="4">
    <source>
        <dbReference type="Proteomes" id="UP000285376"/>
    </source>
</evidence>
<dbReference type="AlphaFoldDB" id="A0A417Z5V0"/>
<dbReference type="RefSeq" id="WP_118913381.1">
    <property type="nucleotide sequence ID" value="NZ_CBCRVH010000005.1"/>
</dbReference>
<reference evidence="3 4" key="1">
    <citation type="submission" date="2018-08" db="EMBL/GenBank/DDBJ databases">
        <title>Whole genome sequence analysis of Dermacoccus abyssi bacteria isolated from Deep Mariana trench Micromonospora spp reveals genes involved in the environmental adaptation and production of secondary metabolites.</title>
        <authorList>
            <person name="Abdel-Mageed W.M."/>
            <person name="Lehri B."/>
            <person name="Nouioui I."/>
            <person name="Goodfellow I."/>
            <person name="Jaspars M."/>
            <person name="Karlyshev A."/>
        </authorList>
    </citation>
    <scope>NUCLEOTIDE SEQUENCE [LARGE SCALE GENOMIC DNA]</scope>
    <source>
        <strain evidence="3 4">MT1.1</strain>
    </source>
</reference>
<protein>
    <submittedName>
        <fullName evidence="3">Cytidine deaminase</fullName>
        <ecNumber evidence="3">3.5.4.5</ecNumber>
    </submittedName>
</protein>
<dbReference type="InterPro" id="IPR050202">
    <property type="entry name" value="Cyt/Deoxycyt_deaminase"/>
</dbReference>
<sequence>MTQVPDSVDWELLRGEAVAVCARAYVPYSRFPVGVAALTTRGRILTGCNVENAAYGVVLCAECGLVSSLYGTGESRGDGPVLDHEAERELLVALSCVDGNGTPITPCGRCRQLLFEHASPDMLIEMDGGPPLPLTDLLPHAFGAPNLGAVATAAATLKGDS</sequence>
<dbReference type="CDD" id="cd01283">
    <property type="entry name" value="cytidine_deaminase"/>
    <property type="match status" value="1"/>
</dbReference>